<dbReference type="RefSeq" id="WP_074976081.1">
    <property type="nucleotide sequence ID" value="NZ_FPBZ01000035.1"/>
</dbReference>
<organism evidence="1 2">
    <name type="scientific">Nitrosospira multiformis</name>
    <dbReference type="NCBI Taxonomy" id="1231"/>
    <lineage>
        <taxon>Bacteria</taxon>
        <taxon>Pseudomonadati</taxon>
        <taxon>Pseudomonadota</taxon>
        <taxon>Betaproteobacteria</taxon>
        <taxon>Nitrosomonadales</taxon>
        <taxon>Nitrosomonadaceae</taxon>
        <taxon>Nitrosospira</taxon>
    </lineage>
</organism>
<dbReference type="AlphaFoldDB" id="A0A1I7IZT3"/>
<proteinExistence type="predicted"/>
<reference evidence="1 2" key="1">
    <citation type="submission" date="2016-10" db="EMBL/GenBank/DDBJ databases">
        <authorList>
            <person name="de Groot N.N."/>
        </authorList>
    </citation>
    <scope>NUCLEOTIDE SEQUENCE [LARGE SCALE GENOMIC DNA]</scope>
    <source>
        <strain evidence="1 2">Nl14</strain>
    </source>
</reference>
<evidence type="ECO:0000313" key="2">
    <source>
        <dbReference type="Proteomes" id="UP000182649"/>
    </source>
</evidence>
<sequence>MNNLDRQDHVIREIREKYGDEINLATSPLVLIEIIRNYRNILDNDGGGGTLEAMPGIGGTLEAMPGIGGTLEAMPGIGGTLEMGTPSNRTDEILKAILRLQKQVVTVEKKLDQLVPPGGNS</sequence>
<name>A0A1I7IZT3_9PROT</name>
<dbReference type="Proteomes" id="UP000182649">
    <property type="component" value="Unassembled WGS sequence"/>
</dbReference>
<evidence type="ECO:0000313" key="1">
    <source>
        <dbReference type="EMBL" id="SFU78438.1"/>
    </source>
</evidence>
<protein>
    <submittedName>
        <fullName evidence="1">Uncharacterized protein</fullName>
    </submittedName>
</protein>
<dbReference type="EMBL" id="FPBZ01000035">
    <property type="protein sequence ID" value="SFU78438.1"/>
    <property type="molecule type" value="Genomic_DNA"/>
</dbReference>
<accession>A0A1I7IZT3</accession>
<gene>
    <name evidence="1" type="ORF">SAMN05216417_1355</name>
</gene>